<evidence type="ECO:0000313" key="2">
    <source>
        <dbReference type="Proteomes" id="UP000248039"/>
    </source>
</evidence>
<name>A0A2V4NV70_9ACTN</name>
<sequence>MKRLLGGVLALALVAGVVVLIASHCCSRPTPGAVTRVSGLIGSEKTNFFADPAVAKALSDQHLGVSVDHAGSWQMADLSKKAKYDFAIPSTDVIGADIPNQVTTVPVRPFYSPLVLVAQASTVDALDQLGLVRRRDDGVTVFLTRAYLDLVKAGHPSWNDVKGHPELSGKVLVSTTDPQSSGSAALYLATLAYLDLGNNVVTDPASAAREGTALKGFFGPQGALLASSDQLVGDFIAGAGKPLIWTYESEVAERARAGTLPKDTVVLYPDTTIQSDHTVVELTPQAHQLALALQSDPALVKLEADHGFRPETDPGAFAREMGATVQANHFVANVADLKSAQANSPTGDLLKAMINAATGKNS</sequence>
<comment type="caution">
    <text evidence="1">The sequence shown here is derived from an EMBL/GenBank/DDBJ whole genome shotgun (WGS) entry which is preliminary data.</text>
</comment>
<protein>
    <recommendedName>
        <fullName evidence="3">ABC transporter substrate-binding protein</fullName>
    </recommendedName>
</protein>
<dbReference type="RefSeq" id="WP_110665287.1">
    <property type="nucleotide sequence ID" value="NZ_PYBW01000011.1"/>
</dbReference>
<organism evidence="1 2">
    <name type="scientific">Streptomyces tateyamensis</name>
    <dbReference type="NCBI Taxonomy" id="565073"/>
    <lineage>
        <taxon>Bacteria</taxon>
        <taxon>Bacillati</taxon>
        <taxon>Actinomycetota</taxon>
        <taxon>Actinomycetes</taxon>
        <taxon>Kitasatosporales</taxon>
        <taxon>Streptomycetaceae</taxon>
        <taxon>Streptomyces</taxon>
    </lineage>
</organism>
<evidence type="ECO:0008006" key="3">
    <source>
        <dbReference type="Google" id="ProtNLM"/>
    </source>
</evidence>
<dbReference type="Proteomes" id="UP000248039">
    <property type="component" value="Unassembled WGS sequence"/>
</dbReference>
<accession>A0A2V4NV70</accession>
<proteinExistence type="predicted"/>
<dbReference type="EMBL" id="PYBW01000011">
    <property type="protein sequence ID" value="PYC87711.1"/>
    <property type="molecule type" value="Genomic_DNA"/>
</dbReference>
<dbReference type="OrthoDB" id="5418945at2"/>
<keyword evidence="2" id="KW-1185">Reference proteome</keyword>
<evidence type="ECO:0000313" key="1">
    <source>
        <dbReference type="EMBL" id="PYC87711.1"/>
    </source>
</evidence>
<dbReference type="AlphaFoldDB" id="A0A2V4NV70"/>
<reference evidence="1 2" key="1">
    <citation type="submission" date="2018-03" db="EMBL/GenBank/DDBJ databases">
        <title>Bioinformatic expansion and discovery of thiopeptide antibiotics.</title>
        <authorList>
            <person name="Schwalen C.J."/>
            <person name="Hudson G.A."/>
            <person name="Mitchell D.A."/>
        </authorList>
    </citation>
    <scope>NUCLEOTIDE SEQUENCE [LARGE SCALE GENOMIC DNA]</scope>
    <source>
        <strain evidence="1 2">ATCC 21389</strain>
    </source>
</reference>
<gene>
    <name evidence="1" type="ORF">C7C46_02885</name>
</gene>